<evidence type="ECO:0000313" key="4">
    <source>
        <dbReference type="Proteomes" id="UP001500457"/>
    </source>
</evidence>
<sequence length="419" mass="43696">MIAPPVRLAPQQRRTLVWPVLGLILLGICALITIGLASTEIGAVGVVVGVVLALVPVAPVVAAFLWIDRFEPEPPRLLLGAFLWGAGLSALVAVVINSSAIIAAELLLGRGQGDVVGAVISAPLVEEFVKGAFVVGLLLVRRREFDGIVDGVVYAGITAAGFAFTENIIYFGRAFAESADGAPGGAVLATFVLRGVLSPFAHPLFTAMIGIGVGIASQARSRVVGTAAVLGGYVLAVMLHALWNSSTQLGAGFFGVYVLIMLPLFAGMIGLVVWQRRREADVLARQMPGFAAAGWIAPSEVPLLSSLAGRRRWRSAVNRRAGATAARAVEDYQHAVTELAFLRARAERGALPPRPDWHAELLDAVVRTRLAAVNAPGVQGPTGPPPGPGGPPSSWPGGPPVPPHQPPPHQPLPPHAPPY</sequence>
<evidence type="ECO:0000313" key="3">
    <source>
        <dbReference type="EMBL" id="GAA4871860.1"/>
    </source>
</evidence>
<feature type="transmembrane region" description="Helical" evidence="2">
    <location>
        <begin position="79"/>
        <end position="103"/>
    </location>
</feature>
<comment type="caution">
    <text evidence="3">The sequence shown here is derived from an EMBL/GenBank/DDBJ whole genome shotgun (WGS) entry which is preliminary data.</text>
</comment>
<keyword evidence="2" id="KW-0812">Transmembrane</keyword>
<feature type="transmembrane region" description="Helical" evidence="2">
    <location>
        <begin position="152"/>
        <end position="171"/>
    </location>
</feature>
<feature type="transmembrane region" description="Helical" evidence="2">
    <location>
        <begin position="223"/>
        <end position="243"/>
    </location>
</feature>
<feature type="transmembrane region" description="Helical" evidence="2">
    <location>
        <begin position="43"/>
        <end position="67"/>
    </location>
</feature>
<feature type="transmembrane region" description="Helical" evidence="2">
    <location>
        <begin position="249"/>
        <end position="274"/>
    </location>
</feature>
<dbReference type="Proteomes" id="UP001500457">
    <property type="component" value="Unassembled WGS sequence"/>
</dbReference>
<dbReference type="PANTHER" id="PTHR36844:SF1">
    <property type="entry name" value="PROTEASE PRSW"/>
    <property type="match status" value="1"/>
</dbReference>
<name>A0ABP9EBH2_9PSEU</name>
<accession>A0ABP9EBH2</accession>
<gene>
    <name evidence="3" type="ORF">GCM10023203_21740</name>
</gene>
<keyword evidence="2" id="KW-1133">Transmembrane helix</keyword>
<dbReference type="RefSeq" id="WP_345380625.1">
    <property type="nucleotide sequence ID" value="NZ_BAABHQ010000004.1"/>
</dbReference>
<keyword evidence="3" id="KW-0645">Protease</keyword>
<dbReference type="EMBL" id="BAABHQ010000004">
    <property type="protein sequence ID" value="GAA4871860.1"/>
    <property type="molecule type" value="Genomic_DNA"/>
</dbReference>
<dbReference type="GO" id="GO:0008237">
    <property type="term" value="F:metallopeptidase activity"/>
    <property type="evidence" value="ECO:0007669"/>
    <property type="project" value="UniProtKB-KW"/>
</dbReference>
<feature type="transmembrane region" description="Helical" evidence="2">
    <location>
        <begin position="16"/>
        <end position="37"/>
    </location>
</feature>
<dbReference type="PANTHER" id="PTHR36844">
    <property type="entry name" value="PROTEASE PRSW"/>
    <property type="match status" value="1"/>
</dbReference>
<proteinExistence type="predicted"/>
<feature type="region of interest" description="Disordered" evidence="1">
    <location>
        <begin position="375"/>
        <end position="419"/>
    </location>
</feature>
<dbReference type="InterPro" id="IPR026898">
    <property type="entry name" value="PrsW"/>
</dbReference>
<protein>
    <submittedName>
        <fullName evidence="3">PrsW family intramembrane metalloprotease</fullName>
    </submittedName>
</protein>
<feature type="compositionally biased region" description="Pro residues" evidence="1">
    <location>
        <begin position="382"/>
        <end position="419"/>
    </location>
</feature>
<evidence type="ECO:0000256" key="2">
    <source>
        <dbReference type="SAM" id="Phobius"/>
    </source>
</evidence>
<evidence type="ECO:0000256" key="1">
    <source>
        <dbReference type="SAM" id="MobiDB-lite"/>
    </source>
</evidence>
<keyword evidence="2" id="KW-0472">Membrane</keyword>
<dbReference type="Pfam" id="PF13367">
    <property type="entry name" value="PrsW-protease"/>
    <property type="match status" value="1"/>
</dbReference>
<feature type="transmembrane region" description="Helical" evidence="2">
    <location>
        <begin position="191"/>
        <end position="216"/>
    </location>
</feature>
<keyword evidence="3" id="KW-0482">Metalloprotease</keyword>
<keyword evidence="3" id="KW-0378">Hydrolase</keyword>
<keyword evidence="4" id="KW-1185">Reference proteome</keyword>
<reference evidence="4" key="1">
    <citation type="journal article" date="2019" name="Int. J. Syst. Evol. Microbiol.">
        <title>The Global Catalogue of Microorganisms (GCM) 10K type strain sequencing project: providing services to taxonomists for standard genome sequencing and annotation.</title>
        <authorList>
            <consortium name="The Broad Institute Genomics Platform"/>
            <consortium name="The Broad Institute Genome Sequencing Center for Infectious Disease"/>
            <person name="Wu L."/>
            <person name="Ma J."/>
        </authorList>
    </citation>
    <scope>NUCLEOTIDE SEQUENCE [LARGE SCALE GENOMIC DNA]</scope>
    <source>
        <strain evidence="4">JCM 17983</strain>
    </source>
</reference>
<organism evidence="3 4">
    <name type="scientific">Actinomycetospora straminea</name>
    <dbReference type="NCBI Taxonomy" id="663607"/>
    <lineage>
        <taxon>Bacteria</taxon>
        <taxon>Bacillati</taxon>
        <taxon>Actinomycetota</taxon>
        <taxon>Actinomycetes</taxon>
        <taxon>Pseudonocardiales</taxon>
        <taxon>Pseudonocardiaceae</taxon>
        <taxon>Actinomycetospora</taxon>
    </lineage>
</organism>